<dbReference type="Proteomes" id="UP000641932">
    <property type="component" value="Unassembled WGS sequence"/>
</dbReference>
<comment type="caution">
    <text evidence="1">The sequence shown here is derived from an EMBL/GenBank/DDBJ whole genome shotgun (WGS) entry which is preliminary data.</text>
</comment>
<proteinExistence type="predicted"/>
<sequence>MRYVHRIRRHNRETTRRIARTPGVLTARRFLELQGTTADFAQRYAAQITRTAKQLGTAAAAHTWTTHNGHARRTALYSLATDAIGLITAWAAYKRTAALTRTLGAAA</sequence>
<dbReference type="AlphaFoldDB" id="A0A918E1N0"/>
<dbReference type="EMBL" id="BMMS01000036">
    <property type="protein sequence ID" value="GGO98216.1"/>
    <property type="molecule type" value="Genomic_DNA"/>
</dbReference>
<organism evidence="1 2">
    <name type="scientific">Wenjunlia tyrosinilytica</name>
    <dbReference type="NCBI Taxonomy" id="1544741"/>
    <lineage>
        <taxon>Bacteria</taxon>
        <taxon>Bacillati</taxon>
        <taxon>Actinomycetota</taxon>
        <taxon>Actinomycetes</taxon>
        <taxon>Kitasatosporales</taxon>
        <taxon>Streptomycetaceae</taxon>
        <taxon>Wenjunlia</taxon>
    </lineage>
</organism>
<gene>
    <name evidence="1" type="ORF">GCM10012280_61830</name>
</gene>
<evidence type="ECO:0000313" key="2">
    <source>
        <dbReference type="Proteomes" id="UP000641932"/>
    </source>
</evidence>
<evidence type="ECO:0000313" key="1">
    <source>
        <dbReference type="EMBL" id="GGO98216.1"/>
    </source>
</evidence>
<keyword evidence="2" id="KW-1185">Reference proteome</keyword>
<reference evidence="1" key="1">
    <citation type="journal article" date="2014" name="Int. J. Syst. Evol. Microbiol.">
        <title>Complete genome sequence of Corynebacterium casei LMG S-19264T (=DSM 44701T), isolated from a smear-ripened cheese.</title>
        <authorList>
            <consortium name="US DOE Joint Genome Institute (JGI-PGF)"/>
            <person name="Walter F."/>
            <person name="Albersmeier A."/>
            <person name="Kalinowski J."/>
            <person name="Ruckert C."/>
        </authorList>
    </citation>
    <scope>NUCLEOTIDE SEQUENCE</scope>
    <source>
        <strain evidence="1">CGMCC 4.7201</strain>
    </source>
</reference>
<protein>
    <submittedName>
        <fullName evidence="1">Uncharacterized protein</fullName>
    </submittedName>
</protein>
<accession>A0A918E1N0</accession>
<name>A0A918E1N0_9ACTN</name>
<reference evidence="1" key="2">
    <citation type="submission" date="2020-09" db="EMBL/GenBank/DDBJ databases">
        <authorList>
            <person name="Sun Q."/>
            <person name="Zhou Y."/>
        </authorList>
    </citation>
    <scope>NUCLEOTIDE SEQUENCE</scope>
    <source>
        <strain evidence="1">CGMCC 4.7201</strain>
    </source>
</reference>
<dbReference type="RefSeq" id="WP_189135142.1">
    <property type="nucleotide sequence ID" value="NZ_BMMS01000036.1"/>
</dbReference>